<proteinExistence type="predicted"/>
<evidence type="ECO:0000313" key="2">
    <source>
        <dbReference type="EMBL" id="BAR53732.1"/>
    </source>
</evidence>
<feature type="region of interest" description="Disordered" evidence="1">
    <location>
        <begin position="49"/>
        <end position="69"/>
    </location>
</feature>
<name>A0A0E4BKE3_9BRAD</name>
<reference evidence="2 3" key="1">
    <citation type="submission" date="2014-11" db="EMBL/GenBank/DDBJ databases">
        <title>Symbiosis island explosion on the genome of extra-slow-growing strains of soybean bradyrhizobia with massive insertion sequences.</title>
        <authorList>
            <person name="Iida T."/>
            <person name="Minamisawa K."/>
        </authorList>
    </citation>
    <scope>NUCLEOTIDE SEQUENCE [LARGE SCALE GENOMIC DNA]</scope>
    <source>
        <strain evidence="2 3">NK6</strain>
    </source>
</reference>
<dbReference type="EMBL" id="AP014685">
    <property type="protein sequence ID" value="BAR53732.1"/>
    <property type="molecule type" value="Genomic_DNA"/>
</dbReference>
<feature type="compositionally biased region" description="Low complexity" evidence="1">
    <location>
        <begin position="53"/>
        <end position="69"/>
    </location>
</feature>
<protein>
    <submittedName>
        <fullName evidence="2">Uncharacterized protein</fullName>
    </submittedName>
</protein>
<dbReference type="AlphaFoldDB" id="A0A0E4BKE3"/>
<sequence length="69" mass="6952">MRRGDVHFARIGRVDEDDIDLLAHHALDVGGGSGGGCSVSFMRMNSGTGARLSAKPQAPSASAPASSAA</sequence>
<evidence type="ECO:0000256" key="1">
    <source>
        <dbReference type="SAM" id="MobiDB-lite"/>
    </source>
</evidence>
<dbReference type="Proteomes" id="UP000063308">
    <property type="component" value="Chromosome"/>
</dbReference>
<gene>
    <name evidence="2" type="ORF">NK6_547</name>
</gene>
<organism evidence="2 3">
    <name type="scientific">Bradyrhizobium diazoefficiens</name>
    <dbReference type="NCBI Taxonomy" id="1355477"/>
    <lineage>
        <taxon>Bacteria</taxon>
        <taxon>Pseudomonadati</taxon>
        <taxon>Pseudomonadota</taxon>
        <taxon>Alphaproteobacteria</taxon>
        <taxon>Hyphomicrobiales</taxon>
        <taxon>Nitrobacteraceae</taxon>
        <taxon>Bradyrhizobium</taxon>
    </lineage>
</organism>
<accession>A0A0E4BKE3</accession>
<evidence type="ECO:0000313" key="3">
    <source>
        <dbReference type="Proteomes" id="UP000063308"/>
    </source>
</evidence>